<dbReference type="PANTHER" id="PTHR42659">
    <property type="entry name" value="XANTHINE DEHYDROGENASE SUBUNIT C-RELATED"/>
    <property type="match status" value="1"/>
</dbReference>
<dbReference type="RefSeq" id="WP_379897914.1">
    <property type="nucleotide sequence ID" value="NZ_JBHRTR010000007.1"/>
</dbReference>
<dbReference type="InterPro" id="IPR036318">
    <property type="entry name" value="FAD-bd_PCMH-like_sf"/>
</dbReference>
<dbReference type="SUPFAM" id="SSF56176">
    <property type="entry name" value="FAD-binding/transporter-associated domain-like"/>
    <property type="match status" value="1"/>
</dbReference>
<dbReference type="SMART" id="SM01092">
    <property type="entry name" value="CO_deh_flav_C"/>
    <property type="match status" value="1"/>
</dbReference>
<evidence type="ECO:0000259" key="5">
    <source>
        <dbReference type="PROSITE" id="PS51387"/>
    </source>
</evidence>
<dbReference type="Pfam" id="PF03450">
    <property type="entry name" value="CO_deh_flav_C"/>
    <property type="match status" value="1"/>
</dbReference>
<dbReference type="Pfam" id="PF00941">
    <property type="entry name" value="FAD_binding_5"/>
    <property type="match status" value="1"/>
</dbReference>
<dbReference type="PANTHER" id="PTHR42659:SF2">
    <property type="entry name" value="XANTHINE DEHYDROGENASE SUBUNIT C-RELATED"/>
    <property type="match status" value="1"/>
</dbReference>
<evidence type="ECO:0000256" key="2">
    <source>
        <dbReference type="ARBA" id="ARBA00022827"/>
    </source>
</evidence>
<dbReference type="EMBL" id="JBHRTR010000007">
    <property type="protein sequence ID" value="MFC3226118.1"/>
    <property type="molecule type" value="Genomic_DNA"/>
</dbReference>
<dbReference type="PROSITE" id="PS51387">
    <property type="entry name" value="FAD_PCMH"/>
    <property type="match status" value="1"/>
</dbReference>
<feature type="chain" id="PRO_5047499580" evidence="4">
    <location>
        <begin position="19"/>
        <end position="291"/>
    </location>
</feature>
<protein>
    <submittedName>
        <fullName evidence="6">FAD binding domain-containing protein</fullName>
    </submittedName>
</protein>
<dbReference type="InterPro" id="IPR002346">
    <property type="entry name" value="Mopterin_DH_FAD-bd"/>
</dbReference>
<feature type="domain" description="FAD-binding PCMH-type" evidence="5">
    <location>
        <begin position="1"/>
        <end position="177"/>
    </location>
</feature>
<dbReference type="Gene3D" id="3.30.390.50">
    <property type="entry name" value="CO dehydrogenase flavoprotein, C-terminal domain"/>
    <property type="match status" value="1"/>
</dbReference>
<evidence type="ECO:0000313" key="6">
    <source>
        <dbReference type="EMBL" id="MFC3226118.1"/>
    </source>
</evidence>
<dbReference type="Proteomes" id="UP001595528">
    <property type="component" value="Unassembled WGS sequence"/>
</dbReference>
<reference evidence="7" key="1">
    <citation type="journal article" date="2019" name="Int. J. Syst. Evol. Microbiol.">
        <title>The Global Catalogue of Microorganisms (GCM) 10K type strain sequencing project: providing services to taxonomists for standard genome sequencing and annotation.</title>
        <authorList>
            <consortium name="The Broad Institute Genomics Platform"/>
            <consortium name="The Broad Institute Genome Sequencing Center for Infectious Disease"/>
            <person name="Wu L."/>
            <person name="Ma J."/>
        </authorList>
    </citation>
    <scope>NUCLEOTIDE SEQUENCE [LARGE SCALE GENOMIC DNA]</scope>
    <source>
        <strain evidence="7">KCTC 42964</strain>
    </source>
</reference>
<gene>
    <name evidence="6" type="ORF">ACFOGJ_02695</name>
</gene>
<evidence type="ECO:0000313" key="7">
    <source>
        <dbReference type="Proteomes" id="UP001595528"/>
    </source>
</evidence>
<dbReference type="InterPro" id="IPR051312">
    <property type="entry name" value="Diverse_Substr_Oxidored"/>
</dbReference>
<keyword evidence="1" id="KW-0285">Flavoprotein</keyword>
<dbReference type="SUPFAM" id="SSF55447">
    <property type="entry name" value="CO dehydrogenase flavoprotein C-terminal domain-like"/>
    <property type="match status" value="1"/>
</dbReference>
<keyword evidence="4" id="KW-0732">Signal</keyword>
<keyword evidence="7" id="KW-1185">Reference proteome</keyword>
<dbReference type="InterPro" id="IPR036683">
    <property type="entry name" value="CO_DH_flav_C_dom_sf"/>
</dbReference>
<dbReference type="Gene3D" id="3.30.465.10">
    <property type="match status" value="1"/>
</dbReference>
<feature type="signal peptide" evidence="4">
    <location>
        <begin position="1"/>
        <end position="18"/>
    </location>
</feature>
<evidence type="ECO:0000256" key="4">
    <source>
        <dbReference type="SAM" id="SignalP"/>
    </source>
</evidence>
<name>A0ABV7KUR5_9PROT</name>
<keyword evidence="3" id="KW-0560">Oxidoreductase</keyword>
<proteinExistence type="predicted"/>
<dbReference type="InterPro" id="IPR005107">
    <property type="entry name" value="CO_DH_flav_C"/>
</dbReference>
<evidence type="ECO:0000256" key="1">
    <source>
        <dbReference type="ARBA" id="ARBA00022630"/>
    </source>
</evidence>
<organism evidence="6 7">
    <name type="scientific">Marinibaculum pumilum</name>
    <dbReference type="NCBI Taxonomy" id="1766165"/>
    <lineage>
        <taxon>Bacteria</taxon>
        <taxon>Pseudomonadati</taxon>
        <taxon>Pseudomonadota</taxon>
        <taxon>Alphaproteobacteria</taxon>
        <taxon>Rhodospirillales</taxon>
        <taxon>Rhodospirillaceae</taxon>
        <taxon>Marinibaculum</taxon>
    </lineage>
</organism>
<accession>A0ABV7KUR5</accession>
<evidence type="ECO:0000256" key="3">
    <source>
        <dbReference type="ARBA" id="ARBA00023002"/>
    </source>
</evidence>
<dbReference type="InterPro" id="IPR016166">
    <property type="entry name" value="FAD-bd_PCMH"/>
</dbReference>
<comment type="caution">
    <text evidence="6">The sequence shown here is derived from an EMBL/GenBank/DDBJ whole genome shotgun (WGS) entry which is preliminary data.</text>
</comment>
<sequence length="291" mass="29645">MPSLYMATSLADAVAALAARGPSAAPMAGATWIMRSGLRDEAHRPSYVALSQIAELSEVAVDADAVSIGACVTHARLASALADAPGGVPFDLQVLAQAAAGAANPQVRAVATVGGNLNAIGFAAADLVPALLCLDASVEIARPDGSESMKLDRFLAAREDLSPGSLVARIRVPRSAGSGRSWRSAHARLPLRVAGDYPAAIVSLAVALDEAGAIAEARVAVGAVENVARRWPELEARLTGGSPDPEAAAAAAKELRHGFTARDGVEAPGSYRLQVLPALVRRAMAALGTGR</sequence>
<dbReference type="InterPro" id="IPR016169">
    <property type="entry name" value="FAD-bd_PCMH_sub2"/>
</dbReference>
<keyword evidence="2" id="KW-0274">FAD</keyword>